<evidence type="ECO:0000313" key="3">
    <source>
        <dbReference type="Proteomes" id="UP000215127"/>
    </source>
</evidence>
<feature type="signal peptide" evidence="1">
    <location>
        <begin position="1"/>
        <end position="18"/>
    </location>
</feature>
<protein>
    <submittedName>
        <fullName evidence="2">Uncharacterized protein</fullName>
    </submittedName>
</protein>
<feature type="chain" id="PRO_5013118377" evidence="1">
    <location>
        <begin position="19"/>
        <end position="79"/>
    </location>
</feature>
<name>A0A1X7RD77_ZYMT9</name>
<proteinExistence type="predicted"/>
<keyword evidence="3" id="KW-1185">Reference proteome</keyword>
<accession>A0A1X7RD77</accession>
<reference evidence="2 3" key="1">
    <citation type="submission" date="2016-06" db="EMBL/GenBank/DDBJ databases">
        <authorList>
            <person name="Kjaerup R.B."/>
            <person name="Dalgaard T.S."/>
            <person name="Juul-Madsen H.R."/>
        </authorList>
    </citation>
    <scope>NUCLEOTIDE SEQUENCE [LARGE SCALE GENOMIC DNA]</scope>
</reference>
<sequence length="79" mass="8347">MQIFQLSVILALASLAMAYDCDKCSDKNSCDRFPHGVCGPSDPEQTGQTGIFTCTNQCPANGHTCRPNPGPGQTANCDP</sequence>
<dbReference type="Proteomes" id="UP000215127">
    <property type="component" value="Chromosome 1"/>
</dbReference>
<organism evidence="2 3">
    <name type="scientific">Zymoseptoria tritici (strain ST99CH_3D7)</name>
    <dbReference type="NCBI Taxonomy" id="1276538"/>
    <lineage>
        <taxon>Eukaryota</taxon>
        <taxon>Fungi</taxon>
        <taxon>Dikarya</taxon>
        <taxon>Ascomycota</taxon>
        <taxon>Pezizomycotina</taxon>
        <taxon>Dothideomycetes</taxon>
        <taxon>Dothideomycetidae</taxon>
        <taxon>Mycosphaerellales</taxon>
        <taxon>Mycosphaerellaceae</taxon>
        <taxon>Zymoseptoria</taxon>
    </lineage>
</organism>
<evidence type="ECO:0000256" key="1">
    <source>
        <dbReference type="SAM" id="SignalP"/>
    </source>
</evidence>
<dbReference type="AlphaFoldDB" id="A0A1X7RD77"/>
<keyword evidence="1" id="KW-0732">Signal</keyword>
<evidence type="ECO:0000313" key="2">
    <source>
        <dbReference type="EMBL" id="SMQ45190.1"/>
    </source>
</evidence>
<dbReference type="EMBL" id="LT853692">
    <property type="protein sequence ID" value="SMQ45190.1"/>
    <property type="molecule type" value="Genomic_DNA"/>
</dbReference>
<gene>
    <name evidence="2" type="ORF">ZT3D7_G334</name>
</gene>